<dbReference type="Gene3D" id="1.25.40.20">
    <property type="entry name" value="Ankyrin repeat-containing domain"/>
    <property type="match status" value="1"/>
</dbReference>
<feature type="region of interest" description="Disordered" evidence="4">
    <location>
        <begin position="1"/>
        <end position="26"/>
    </location>
</feature>
<evidence type="ECO:0000313" key="6">
    <source>
        <dbReference type="Proteomes" id="UP000186817"/>
    </source>
</evidence>
<keyword evidence="6" id="KW-1185">Reference proteome</keyword>
<dbReference type="Pfam" id="PF12796">
    <property type="entry name" value="Ank_2"/>
    <property type="match status" value="1"/>
</dbReference>
<accession>A0A1Q9CXJ4</accession>
<dbReference type="SMART" id="SM00248">
    <property type="entry name" value="ANK"/>
    <property type="match status" value="2"/>
</dbReference>
<protein>
    <submittedName>
        <fullName evidence="5">Ankyrin repeat and KH domain-containing protein mask</fullName>
    </submittedName>
</protein>
<dbReference type="PANTHER" id="PTHR24198:SF165">
    <property type="entry name" value="ANKYRIN REPEAT-CONTAINING PROTEIN-RELATED"/>
    <property type="match status" value="1"/>
</dbReference>
<dbReference type="OrthoDB" id="195446at2759"/>
<dbReference type="PANTHER" id="PTHR24198">
    <property type="entry name" value="ANKYRIN REPEAT AND PROTEIN KINASE DOMAIN-CONTAINING PROTEIN"/>
    <property type="match status" value="1"/>
</dbReference>
<dbReference type="EMBL" id="LSRX01000850">
    <property type="protein sequence ID" value="OLP87643.1"/>
    <property type="molecule type" value="Genomic_DNA"/>
</dbReference>
<keyword evidence="1" id="KW-0677">Repeat</keyword>
<evidence type="ECO:0000256" key="2">
    <source>
        <dbReference type="ARBA" id="ARBA00023043"/>
    </source>
</evidence>
<feature type="compositionally biased region" description="Basic residues" evidence="4">
    <location>
        <begin position="264"/>
        <end position="275"/>
    </location>
</feature>
<evidence type="ECO:0000256" key="4">
    <source>
        <dbReference type="SAM" id="MobiDB-lite"/>
    </source>
</evidence>
<sequence>MPAVPKPEWRLPGMLMGGRTEKGEGRVCPSSLTELVTEDVHGSTEKDEARGRLLRAASAPVPFRKKEDLRGYAKKNIAHKADEVGRLEHHDMEGSDYSFFSPEQMANAKFCTQRSGLVLVNTGQEFCWQTLKATSQPSKTMFIKADRSLANLAEADGQLEGNLPAGRPELVEGAKTTQDVVAGESLELHLQIPQTRLAIPVRNCWTAASTERECPQVAQALSKAAARHPDCELLRSASTKIALHLLWERRRSPERTDATSQVRTGRHRKEKKRGSFHKEETLIGTESHRRQDEIVADLQSLLTDLGPKVAAELGLMETAQDSAAILSGDVPRQSLEVACLRLGKVVAARIRLPVLASIRHELLAMSLEEISDVRMLKYDLRRRLGRPVNLQQFLNDDNLLDDERRLDVPMNVQLVLLTVHCDVLRFHAAASELIFAALKGHVGLARFLIDAGMDMHVQGVNGFTPLFIAADRGHAELVRLLLDKHNDSTRRSPSTVFHRAICKGHV</sequence>
<proteinExistence type="predicted"/>
<name>A0A1Q9CXJ4_SYMMI</name>
<evidence type="ECO:0000313" key="5">
    <source>
        <dbReference type="EMBL" id="OLP87643.1"/>
    </source>
</evidence>
<evidence type="ECO:0000256" key="1">
    <source>
        <dbReference type="ARBA" id="ARBA00022737"/>
    </source>
</evidence>
<organism evidence="5 6">
    <name type="scientific">Symbiodinium microadriaticum</name>
    <name type="common">Dinoflagellate</name>
    <name type="synonym">Zooxanthella microadriatica</name>
    <dbReference type="NCBI Taxonomy" id="2951"/>
    <lineage>
        <taxon>Eukaryota</taxon>
        <taxon>Sar</taxon>
        <taxon>Alveolata</taxon>
        <taxon>Dinophyceae</taxon>
        <taxon>Suessiales</taxon>
        <taxon>Symbiodiniaceae</taxon>
        <taxon>Symbiodinium</taxon>
    </lineage>
</organism>
<comment type="caution">
    <text evidence="5">The sequence shown here is derived from an EMBL/GenBank/DDBJ whole genome shotgun (WGS) entry which is preliminary data.</text>
</comment>
<feature type="region of interest" description="Disordered" evidence="4">
    <location>
        <begin position="252"/>
        <end position="284"/>
    </location>
</feature>
<dbReference type="PROSITE" id="PS50088">
    <property type="entry name" value="ANK_REPEAT"/>
    <property type="match status" value="1"/>
</dbReference>
<dbReference type="AlphaFoldDB" id="A0A1Q9CXJ4"/>
<dbReference type="PROSITE" id="PS50297">
    <property type="entry name" value="ANK_REP_REGION"/>
    <property type="match status" value="1"/>
</dbReference>
<reference evidence="5 6" key="1">
    <citation type="submission" date="2016-02" db="EMBL/GenBank/DDBJ databases">
        <title>Genome analysis of coral dinoflagellate symbionts highlights evolutionary adaptations to a symbiotic lifestyle.</title>
        <authorList>
            <person name="Aranda M."/>
            <person name="Li Y."/>
            <person name="Liew Y.J."/>
            <person name="Baumgarten S."/>
            <person name="Simakov O."/>
            <person name="Wilson M."/>
            <person name="Piel J."/>
            <person name="Ashoor H."/>
            <person name="Bougouffa S."/>
            <person name="Bajic V.B."/>
            <person name="Ryu T."/>
            <person name="Ravasi T."/>
            <person name="Bayer T."/>
            <person name="Micklem G."/>
            <person name="Kim H."/>
            <person name="Bhak J."/>
            <person name="Lajeunesse T.C."/>
            <person name="Voolstra C.R."/>
        </authorList>
    </citation>
    <scope>NUCLEOTIDE SEQUENCE [LARGE SCALE GENOMIC DNA]</scope>
    <source>
        <strain evidence="5 6">CCMP2467</strain>
    </source>
</reference>
<evidence type="ECO:0000256" key="3">
    <source>
        <dbReference type="PROSITE-ProRule" id="PRU00023"/>
    </source>
</evidence>
<gene>
    <name evidence="5" type="primary">mask</name>
    <name evidence="5" type="ORF">AK812_SmicGene31109</name>
</gene>
<feature type="repeat" description="ANK" evidence="3">
    <location>
        <begin position="461"/>
        <end position="493"/>
    </location>
</feature>
<dbReference type="InterPro" id="IPR002110">
    <property type="entry name" value="Ankyrin_rpt"/>
</dbReference>
<dbReference type="InterPro" id="IPR036770">
    <property type="entry name" value="Ankyrin_rpt-contain_sf"/>
</dbReference>
<dbReference type="SUPFAM" id="SSF48403">
    <property type="entry name" value="Ankyrin repeat"/>
    <property type="match status" value="1"/>
</dbReference>
<keyword evidence="2 3" id="KW-0040">ANK repeat</keyword>
<dbReference type="Proteomes" id="UP000186817">
    <property type="component" value="Unassembled WGS sequence"/>
</dbReference>